<dbReference type="InterPro" id="IPR039197">
    <property type="entry name" value="Mrs1/Cce1"/>
</dbReference>
<dbReference type="OrthoDB" id="5552842at2759"/>
<dbReference type="SUPFAM" id="SSF53098">
    <property type="entry name" value="Ribonuclease H-like"/>
    <property type="match status" value="1"/>
</dbReference>
<proteinExistence type="predicted"/>
<dbReference type="InterPro" id="IPR036397">
    <property type="entry name" value="RNaseH_sf"/>
</dbReference>
<dbReference type="GO" id="GO:0070336">
    <property type="term" value="F:flap-structured DNA binding"/>
    <property type="evidence" value="ECO:0007669"/>
    <property type="project" value="TreeGrafter"/>
</dbReference>
<dbReference type="GO" id="GO:0000402">
    <property type="term" value="F:crossed form four-way junction DNA binding"/>
    <property type="evidence" value="ECO:0007669"/>
    <property type="project" value="TreeGrafter"/>
</dbReference>
<evidence type="ECO:0000313" key="4">
    <source>
        <dbReference type="Proteomes" id="UP001056012"/>
    </source>
</evidence>
<dbReference type="InterPro" id="IPR015242">
    <property type="entry name" value="Ydc2_cat"/>
</dbReference>
<dbReference type="PANTHER" id="PTHR28072">
    <property type="entry name" value="CRUCIFORM CUTTING ENDONUCLEASE 1, MITOCHONDRIAL-RELATED"/>
    <property type="match status" value="1"/>
</dbReference>
<dbReference type="Gene3D" id="3.30.420.10">
    <property type="entry name" value="Ribonuclease H-like superfamily/Ribonuclease H"/>
    <property type="match status" value="1"/>
</dbReference>
<keyword evidence="4" id="KW-1185">Reference proteome</keyword>
<dbReference type="GO" id="GO:0000403">
    <property type="term" value="F:Y-form DNA binding"/>
    <property type="evidence" value="ECO:0007669"/>
    <property type="project" value="TreeGrafter"/>
</dbReference>
<feature type="domain" description="Mitochondrial resolvase Ydc2 catalytic" evidence="2">
    <location>
        <begin position="63"/>
        <end position="367"/>
    </location>
</feature>
<dbReference type="Pfam" id="PF09159">
    <property type="entry name" value="Ydc2-catalyt"/>
    <property type="match status" value="1"/>
</dbReference>
<dbReference type="EMBL" id="CP089276">
    <property type="protein sequence ID" value="USP76490.1"/>
    <property type="molecule type" value="Genomic_DNA"/>
</dbReference>
<dbReference type="GO" id="GO:0004520">
    <property type="term" value="F:DNA endonuclease activity"/>
    <property type="evidence" value="ECO:0007669"/>
    <property type="project" value="TreeGrafter"/>
</dbReference>
<dbReference type="GO" id="GO:0005739">
    <property type="term" value="C:mitochondrion"/>
    <property type="evidence" value="ECO:0007669"/>
    <property type="project" value="TreeGrafter"/>
</dbReference>
<dbReference type="PANTHER" id="PTHR28072:SF1">
    <property type="entry name" value="CRUCIFORM CUTTING ENDONUCLEASE 1, MITOCHONDRIAL-RELATED"/>
    <property type="match status" value="1"/>
</dbReference>
<dbReference type="AlphaFoldDB" id="A0A9Q8Z798"/>
<name>A0A9Q8Z798_CURCL</name>
<reference evidence="3" key="1">
    <citation type="submission" date="2021-12" db="EMBL/GenBank/DDBJ databases">
        <title>Curvularia clavata genome.</title>
        <authorList>
            <person name="Cao Y."/>
        </authorList>
    </citation>
    <scope>NUCLEOTIDE SEQUENCE</scope>
    <source>
        <strain evidence="3">Yc1106</strain>
    </source>
</reference>
<accession>A0A9Q8Z798</accession>
<feature type="region of interest" description="Disordered" evidence="1">
    <location>
        <begin position="241"/>
        <end position="264"/>
    </location>
</feature>
<feature type="region of interest" description="Disordered" evidence="1">
    <location>
        <begin position="107"/>
        <end position="127"/>
    </location>
</feature>
<evidence type="ECO:0000313" key="3">
    <source>
        <dbReference type="EMBL" id="USP76490.1"/>
    </source>
</evidence>
<evidence type="ECO:0000256" key="1">
    <source>
        <dbReference type="SAM" id="MobiDB-lite"/>
    </source>
</evidence>
<gene>
    <name evidence="3" type="ORF">yc1106_03764</name>
</gene>
<dbReference type="CDD" id="cd16963">
    <property type="entry name" value="CCE1"/>
    <property type="match status" value="1"/>
</dbReference>
<dbReference type="VEuPathDB" id="FungiDB:yc1106_03764"/>
<dbReference type="InterPro" id="IPR012337">
    <property type="entry name" value="RNaseH-like_sf"/>
</dbReference>
<evidence type="ECO:0000259" key="2">
    <source>
        <dbReference type="Pfam" id="PF09159"/>
    </source>
</evidence>
<dbReference type="Proteomes" id="UP001056012">
    <property type="component" value="Chromosome 3"/>
</dbReference>
<organism evidence="3 4">
    <name type="scientific">Curvularia clavata</name>
    <dbReference type="NCBI Taxonomy" id="95742"/>
    <lineage>
        <taxon>Eukaryota</taxon>
        <taxon>Fungi</taxon>
        <taxon>Dikarya</taxon>
        <taxon>Ascomycota</taxon>
        <taxon>Pezizomycotina</taxon>
        <taxon>Dothideomycetes</taxon>
        <taxon>Pleosporomycetidae</taxon>
        <taxon>Pleosporales</taxon>
        <taxon>Pleosporineae</taxon>
        <taxon>Pleosporaceae</taxon>
        <taxon>Curvularia</taxon>
    </lineage>
</organism>
<sequence length="404" mass="44759">MAPKTRAVTAKALQSLLVRIGAASSGTKSSLEERFRHDITRPRLFTRRPEWELSRPTDEKLRVVSIDMGIKNLAFCEAEISYPVKDSLNATMDVLRWEKIDLAPATRDSETSIAQPSATEKRDMGADEDLDPYSLDVLSRTAYKLVKETILPGTPDVILIEKQRWRSGGGSAVQQWTLRVNTLEGMLWAVLKTLYAERLGMLRKEMDLNQGEEKGLYDVFGVDPKRVGHYWLGQSAQRHAGGEGTSSLAAGAPEEAGPKLSRSKAEKKAKISLLRSWLTASPASTASTTTKNTPTISFKIGKNAQSTYQALCFPVKPSRSKKKSTVEETPDSVPEDMSAAQMKKLDDVADCFLQAAAWVSWESNRVQLRDIWRKRLGAMDTLHDGDSGSLDNSVLLDMLREVEG</sequence>
<protein>
    <recommendedName>
        <fullName evidence="2">Mitochondrial resolvase Ydc2 catalytic domain-containing protein</fullName>
    </recommendedName>
</protein>